<reference evidence="1" key="1">
    <citation type="submission" date="2020-05" db="EMBL/GenBank/DDBJ databases">
        <title>Large-scale comparative analyses of tick genomes elucidate their genetic diversity and vector capacities.</title>
        <authorList>
            <person name="Jia N."/>
            <person name="Wang J."/>
            <person name="Shi W."/>
            <person name="Du L."/>
            <person name="Sun Y."/>
            <person name="Zhan W."/>
            <person name="Jiang J."/>
            <person name="Wang Q."/>
            <person name="Zhang B."/>
            <person name="Ji P."/>
            <person name="Sakyi L.B."/>
            <person name="Cui X."/>
            <person name="Yuan T."/>
            <person name="Jiang B."/>
            <person name="Yang W."/>
            <person name="Lam T.T.-Y."/>
            <person name="Chang Q."/>
            <person name="Ding S."/>
            <person name="Wang X."/>
            <person name="Zhu J."/>
            <person name="Ruan X."/>
            <person name="Zhao L."/>
            <person name="Wei J."/>
            <person name="Que T."/>
            <person name="Du C."/>
            <person name="Cheng J."/>
            <person name="Dai P."/>
            <person name="Han X."/>
            <person name="Huang E."/>
            <person name="Gao Y."/>
            <person name="Liu J."/>
            <person name="Shao H."/>
            <person name="Ye R."/>
            <person name="Li L."/>
            <person name="Wei W."/>
            <person name="Wang X."/>
            <person name="Wang C."/>
            <person name="Yang T."/>
            <person name="Huo Q."/>
            <person name="Li W."/>
            <person name="Guo W."/>
            <person name="Chen H."/>
            <person name="Zhou L."/>
            <person name="Ni X."/>
            <person name="Tian J."/>
            <person name="Zhou Y."/>
            <person name="Sheng Y."/>
            <person name="Liu T."/>
            <person name="Pan Y."/>
            <person name="Xia L."/>
            <person name="Li J."/>
            <person name="Zhao F."/>
            <person name="Cao W."/>
        </authorList>
    </citation>
    <scope>NUCLEOTIDE SEQUENCE</scope>
    <source>
        <strain evidence="1">Hyas-2018</strain>
    </source>
</reference>
<evidence type="ECO:0000313" key="1">
    <source>
        <dbReference type="EMBL" id="KAH6942957.1"/>
    </source>
</evidence>
<dbReference type="Proteomes" id="UP000821845">
    <property type="component" value="Chromosome 10"/>
</dbReference>
<comment type="caution">
    <text evidence="1">The sequence shown here is derived from an EMBL/GenBank/DDBJ whole genome shotgun (WGS) entry which is preliminary data.</text>
</comment>
<organism evidence="1 2">
    <name type="scientific">Hyalomma asiaticum</name>
    <name type="common">Tick</name>
    <dbReference type="NCBI Taxonomy" id="266040"/>
    <lineage>
        <taxon>Eukaryota</taxon>
        <taxon>Metazoa</taxon>
        <taxon>Ecdysozoa</taxon>
        <taxon>Arthropoda</taxon>
        <taxon>Chelicerata</taxon>
        <taxon>Arachnida</taxon>
        <taxon>Acari</taxon>
        <taxon>Parasitiformes</taxon>
        <taxon>Ixodida</taxon>
        <taxon>Ixodoidea</taxon>
        <taxon>Ixodidae</taxon>
        <taxon>Hyalomminae</taxon>
        <taxon>Hyalomma</taxon>
    </lineage>
</organism>
<protein>
    <submittedName>
        <fullName evidence="1">Uncharacterized protein</fullName>
    </submittedName>
</protein>
<gene>
    <name evidence="1" type="ORF">HPB50_012773</name>
</gene>
<sequence length="136" mass="14788">MNSAVGRADVSGHSKTSRPDVGKIVGPDLVFCKWPGCLPTVGNWSANGLEPTSWFAAVLVRASLGPHARPEHLPTVAGARPLRFWDYSPLNMNMTTQEWLDMKNGTQHLQQCILGNCTGGPHSYCKPNGSNVTCWK</sequence>
<dbReference type="EMBL" id="CM023490">
    <property type="protein sequence ID" value="KAH6942957.1"/>
    <property type="molecule type" value="Genomic_DNA"/>
</dbReference>
<name>A0ACB7T9I8_HYAAI</name>
<accession>A0ACB7T9I8</accession>
<evidence type="ECO:0000313" key="2">
    <source>
        <dbReference type="Proteomes" id="UP000821845"/>
    </source>
</evidence>
<proteinExistence type="predicted"/>
<keyword evidence="2" id="KW-1185">Reference proteome</keyword>